<dbReference type="EMBL" id="AP019369">
    <property type="protein sequence ID" value="BBH54621.1"/>
    <property type="molecule type" value="Genomic_DNA"/>
</dbReference>
<evidence type="ECO:0000313" key="4">
    <source>
        <dbReference type="Proteomes" id="UP000291236"/>
    </source>
</evidence>
<dbReference type="GO" id="GO:0047617">
    <property type="term" value="F:fatty acyl-CoA hydrolase activity"/>
    <property type="evidence" value="ECO:0007669"/>
    <property type="project" value="TreeGrafter"/>
</dbReference>
<reference evidence="3 4" key="1">
    <citation type="submission" date="2018-12" db="EMBL/GenBank/DDBJ databases">
        <title>Rubrispira sanarue gen. nov., sp., nov., a member of the order Silvanigrellales, isolated from a brackish lake in Hamamatsu Japan.</title>
        <authorList>
            <person name="Maejima Y."/>
            <person name="Iino T."/>
            <person name="Muraguchi Y."/>
            <person name="Fukuda K."/>
            <person name="Nojiri H."/>
            <person name="Ohkuma M."/>
            <person name="Moriuchi R."/>
            <person name="Dohra H."/>
            <person name="Kimbara K."/>
            <person name="Shintani M."/>
        </authorList>
    </citation>
    <scope>NUCLEOTIDE SEQUENCE [LARGE SCALE GENOMIC DNA]</scope>
    <source>
        <strain evidence="3 4">RF1110005</strain>
        <plasmid evidence="3 4">79K</plasmid>
    </source>
</reference>
<evidence type="ECO:0000313" key="3">
    <source>
        <dbReference type="EMBL" id="BBH54621.1"/>
    </source>
</evidence>
<accession>A0A4P2VNE4</accession>
<geneLocation type="plasmid" evidence="3 4">
    <name>79K</name>
</geneLocation>
<dbReference type="PANTHER" id="PTHR31793:SF27">
    <property type="entry name" value="NOVEL THIOESTERASE SUPERFAMILY DOMAIN AND SAPOSIN A-TYPE DOMAIN CONTAINING PROTEIN (0610012H03RIK)"/>
    <property type="match status" value="1"/>
</dbReference>
<dbReference type="InterPro" id="IPR050563">
    <property type="entry name" value="4-hydroxybenzoyl-CoA_TE"/>
</dbReference>
<evidence type="ECO:0000256" key="1">
    <source>
        <dbReference type="ARBA" id="ARBA00005953"/>
    </source>
</evidence>
<dbReference type="PANTHER" id="PTHR31793">
    <property type="entry name" value="4-HYDROXYBENZOYL-COA THIOESTERASE FAMILY MEMBER"/>
    <property type="match status" value="1"/>
</dbReference>
<dbReference type="OrthoDB" id="9791529at2"/>
<organism evidence="3 4">
    <name type="scientific">Fluviispira sanaruensis</name>
    <dbReference type="NCBI Taxonomy" id="2493639"/>
    <lineage>
        <taxon>Bacteria</taxon>
        <taxon>Pseudomonadati</taxon>
        <taxon>Bdellovibrionota</taxon>
        <taxon>Oligoflexia</taxon>
        <taxon>Silvanigrellales</taxon>
        <taxon>Silvanigrellaceae</taxon>
        <taxon>Fluviispira</taxon>
    </lineage>
</organism>
<gene>
    <name evidence="3" type="ORF">JCM31447_30950</name>
</gene>
<dbReference type="RefSeq" id="WP_130612981.1">
    <property type="nucleotide sequence ID" value="NZ_AP019369.1"/>
</dbReference>
<dbReference type="SUPFAM" id="SSF54637">
    <property type="entry name" value="Thioesterase/thiol ester dehydrase-isomerase"/>
    <property type="match status" value="1"/>
</dbReference>
<dbReference type="CDD" id="cd00586">
    <property type="entry name" value="4HBT"/>
    <property type="match status" value="1"/>
</dbReference>
<dbReference type="AlphaFoldDB" id="A0A4P2VNE4"/>
<keyword evidence="2" id="KW-0378">Hydrolase</keyword>
<dbReference type="Pfam" id="PF13279">
    <property type="entry name" value="4HBT_2"/>
    <property type="match status" value="1"/>
</dbReference>
<protein>
    <submittedName>
        <fullName evidence="3">Esterase</fullName>
    </submittedName>
</protein>
<dbReference type="InterPro" id="IPR029069">
    <property type="entry name" value="HotDog_dom_sf"/>
</dbReference>
<keyword evidence="3" id="KW-0614">Plasmid</keyword>
<proteinExistence type="inferred from homology"/>
<comment type="similarity">
    <text evidence="1">Belongs to the 4-hydroxybenzoyl-CoA thioesterase family.</text>
</comment>
<dbReference type="Proteomes" id="UP000291236">
    <property type="component" value="Plasmid 79K"/>
</dbReference>
<dbReference type="KEGG" id="sbf:JCM31447_30950"/>
<evidence type="ECO:0000256" key="2">
    <source>
        <dbReference type="ARBA" id="ARBA00022801"/>
    </source>
</evidence>
<sequence>MSKSKIEFDSKNIIFEFKTRVRIDDINYGNHLGHDKLISIIHDSRMNYFNRHEISELMPNISLGIIIVNLNIDYISQAKFNDFLSVHIASGDIKNSSFELLYKITNSDGILVGLCSTTMVCFDTNRKKPVKIPDIILEILKK</sequence>
<dbReference type="Gene3D" id="3.10.129.10">
    <property type="entry name" value="Hotdog Thioesterase"/>
    <property type="match status" value="1"/>
</dbReference>
<name>A0A4P2VNE4_FLUSA</name>
<keyword evidence="4" id="KW-1185">Reference proteome</keyword>